<dbReference type="PANTHER" id="PTHR32432:SF3">
    <property type="entry name" value="ETHANOLAMINE UTILIZATION PROTEIN EUTJ"/>
    <property type="match status" value="1"/>
</dbReference>
<dbReference type="Pfam" id="PF11104">
    <property type="entry name" value="PilM_2"/>
    <property type="match status" value="1"/>
</dbReference>
<dbReference type="Proteomes" id="UP000034081">
    <property type="component" value="Unassembled WGS sequence"/>
</dbReference>
<keyword evidence="1" id="KW-1133">Transmembrane helix</keyword>
<gene>
    <name evidence="2" type="ORF">UT08_C0009G0053</name>
</gene>
<dbReference type="Gene3D" id="3.30.1490.300">
    <property type="match status" value="1"/>
</dbReference>
<accession>A0A0G0NH58</accession>
<dbReference type="InterPro" id="IPR043129">
    <property type="entry name" value="ATPase_NBD"/>
</dbReference>
<dbReference type="InterPro" id="IPR005883">
    <property type="entry name" value="PilM"/>
</dbReference>
<dbReference type="SUPFAM" id="SSF53067">
    <property type="entry name" value="Actin-like ATPase domain"/>
    <property type="match status" value="1"/>
</dbReference>
<dbReference type="InterPro" id="IPR050696">
    <property type="entry name" value="FtsA/MreB"/>
</dbReference>
<dbReference type="AlphaFoldDB" id="A0A0G0NH58"/>
<comment type="caution">
    <text evidence="2">The sequence shown here is derived from an EMBL/GenBank/DDBJ whole genome shotgun (WGS) entry which is preliminary data.</text>
</comment>
<keyword evidence="1" id="KW-0472">Membrane</keyword>
<sequence length="460" mass="51832">MVAELSSNKRKLRAFASIELPKGLIENYRVSDVSKLTQLLQELWIRLRLREKTVGIILPEFSTFTKFFKIPKLSLSELNEAVVWQAQEYLPSALKDMEMDWKIVNKDLSGYEVLIVAVEKQILSDFVEAAENAGLFPLSVETPSICLVRLTKDIQEGALIVYQNLTETVLVISQKEKIIGSSVVRGNDGKEIIRTAVRMVAHYKNIKTENILVGGLMDSSLPQKLSEQFKLKVTPIKPGIMGDEKIIQEYAIPLSQQLQEPAEPSDPASLNLLPGGLVERYKHENLRLQVWGLTLTVTLFVWTSFLITLGAYLWMMQQLNEMKIQNQSSPIALERQKATADVKDINSISEKVLSVKKISVLPQKIFNDVYKVKPSKVKIVSWGLDLDKGEISISGEAQDRESLIEFKQKLEGNSDITAISIPISSFEKDTNLDFQVRFSYVPIAVTNKEAKPKPTQEVVK</sequence>
<dbReference type="EMBL" id="LBVL01000009">
    <property type="protein sequence ID" value="KKQ85219.1"/>
    <property type="molecule type" value="Genomic_DNA"/>
</dbReference>
<evidence type="ECO:0000313" key="3">
    <source>
        <dbReference type="Proteomes" id="UP000034081"/>
    </source>
</evidence>
<dbReference type="STRING" id="1618570.UT08_C0009G0053"/>
<dbReference type="PANTHER" id="PTHR32432">
    <property type="entry name" value="CELL DIVISION PROTEIN FTSA-RELATED"/>
    <property type="match status" value="1"/>
</dbReference>
<dbReference type="Gene3D" id="3.30.420.40">
    <property type="match status" value="2"/>
</dbReference>
<proteinExistence type="predicted"/>
<evidence type="ECO:0000313" key="2">
    <source>
        <dbReference type="EMBL" id="KKQ85219.1"/>
    </source>
</evidence>
<protein>
    <submittedName>
        <fullName evidence="2">Type IV pilus assembly protein PilM</fullName>
    </submittedName>
</protein>
<name>A0A0G0NH58_9BACT</name>
<evidence type="ECO:0000256" key="1">
    <source>
        <dbReference type="SAM" id="Phobius"/>
    </source>
</evidence>
<organism evidence="2 3">
    <name type="scientific">Candidatus Woesebacteria bacterium GW2011_GWB1_38_8</name>
    <dbReference type="NCBI Taxonomy" id="1618570"/>
    <lineage>
        <taxon>Bacteria</taxon>
        <taxon>Candidatus Woeseibacteriota</taxon>
    </lineage>
</organism>
<reference evidence="2 3" key="1">
    <citation type="journal article" date="2015" name="Nature">
        <title>rRNA introns, odd ribosomes, and small enigmatic genomes across a large radiation of phyla.</title>
        <authorList>
            <person name="Brown C.T."/>
            <person name="Hug L.A."/>
            <person name="Thomas B.C."/>
            <person name="Sharon I."/>
            <person name="Castelle C.J."/>
            <person name="Singh A."/>
            <person name="Wilkins M.J."/>
            <person name="Williams K.H."/>
            <person name="Banfield J.F."/>
        </authorList>
    </citation>
    <scope>NUCLEOTIDE SEQUENCE [LARGE SCALE GENOMIC DNA]</scope>
</reference>
<feature type="transmembrane region" description="Helical" evidence="1">
    <location>
        <begin position="290"/>
        <end position="315"/>
    </location>
</feature>
<keyword evidence="1" id="KW-0812">Transmembrane</keyword>